<comment type="function">
    <text evidence="6">Specifically methylates the N7 position of guanine in position 527 of 16S rRNA.</text>
</comment>
<dbReference type="GO" id="GO:0032259">
    <property type="term" value="P:methylation"/>
    <property type="evidence" value="ECO:0007669"/>
    <property type="project" value="UniProtKB-KW"/>
</dbReference>
<keyword evidence="4 6" id="KW-0808">Transferase</keyword>
<dbReference type="GO" id="GO:0008168">
    <property type="term" value="F:methyltransferase activity"/>
    <property type="evidence" value="ECO:0007669"/>
    <property type="project" value="UniProtKB-KW"/>
</dbReference>
<feature type="binding site" evidence="6">
    <location>
        <begin position="123"/>
        <end position="124"/>
    </location>
    <ligand>
        <name>S-adenosyl-L-methionine</name>
        <dbReference type="ChEBI" id="CHEBI:59789"/>
    </ligand>
</feature>
<feature type="binding site" evidence="6">
    <location>
        <position position="136"/>
    </location>
    <ligand>
        <name>S-adenosyl-L-methionine</name>
        <dbReference type="ChEBI" id="CHEBI:59789"/>
    </ligand>
</feature>
<proteinExistence type="inferred from homology"/>
<dbReference type="PANTHER" id="PTHR31760">
    <property type="entry name" value="S-ADENOSYL-L-METHIONINE-DEPENDENT METHYLTRANSFERASES SUPERFAMILY PROTEIN"/>
    <property type="match status" value="1"/>
</dbReference>
<evidence type="ECO:0000256" key="6">
    <source>
        <dbReference type="HAMAP-Rule" id="MF_00074"/>
    </source>
</evidence>
<comment type="subcellular location">
    <subcellularLocation>
        <location evidence="6">Cytoplasm</location>
    </subcellularLocation>
</comment>
<evidence type="ECO:0000256" key="1">
    <source>
        <dbReference type="ARBA" id="ARBA00022490"/>
    </source>
</evidence>
<gene>
    <name evidence="6 7" type="primary">rsmG</name>
    <name evidence="7" type="ORF">LZ536_07915</name>
</gene>
<reference evidence="7" key="1">
    <citation type="submission" date="2022-05" db="EMBL/GenBank/DDBJ databases">
        <authorList>
            <person name="Jo J.-H."/>
            <person name="Im W.-T."/>
        </authorList>
    </citation>
    <scope>NUCLEOTIDE SEQUENCE</scope>
    <source>
        <strain evidence="7">SE158</strain>
    </source>
</reference>
<evidence type="ECO:0000313" key="7">
    <source>
        <dbReference type="EMBL" id="MCL6683825.1"/>
    </source>
</evidence>
<dbReference type="EMBL" id="JAMGBD010000001">
    <property type="protein sequence ID" value="MCL6683825.1"/>
    <property type="molecule type" value="Genomic_DNA"/>
</dbReference>
<comment type="caution">
    <text evidence="6">Lacks conserved residue(s) required for the propagation of feature annotation.</text>
</comment>
<dbReference type="InterPro" id="IPR029063">
    <property type="entry name" value="SAM-dependent_MTases_sf"/>
</dbReference>
<keyword evidence="5 6" id="KW-0949">S-adenosyl-L-methionine</keyword>
<protein>
    <recommendedName>
        <fullName evidence="6">Ribosomal RNA small subunit methyltransferase G</fullName>
        <ecNumber evidence="6">2.1.1.170</ecNumber>
    </recommendedName>
    <alternativeName>
        <fullName evidence="6">16S rRNA 7-methylguanosine methyltransferase</fullName>
        <shortName evidence="6">16S rRNA m7G methyltransferase</shortName>
    </alternativeName>
</protein>
<name>A0ABT0RML6_9SPHN</name>
<dbReference type="SUPFAM" id="SSF53335">
    <property type="entry name" value="S-adenosyl-L-methionine-dependent methyltransferases"/>
    <property type="match status" value="1"/>
</dbReference>
<dbReference type="RefSeq" id="WP_249847876.1">
    <property type="nucleotide sequence ID" value="NZ_JAMGBD010000001.1"/>
</dbReference>
<sequence>MIELIEAAVGRDVPRETLDLLKRYVALLLEENERQNLISKSTTEEIWERHIADGAQLVRFAPRPDSSWLDIGSGAGLPGLVIAILTEGPVTLVEPRKLRAEFLQRTTEALGLGGRVTVRVAKAERITGKFDVITARAVASLEVLLSISRHLSTDKTLWLFPKGKSAQLELEEAKRSWQGSFQLVPSVTSDEAAILVASQVRRKGRG</sequence>
<accession>A0ABT0RML6</accession>
<keyword evidence="8" id="KW-1185">Reference proteome</keyword>
<dbReference type="Pfam" id="PF02527">
    <property type="entry name" value="GidB"/>
    <property type="match status" value="1"/>
</dbReference>
<dbReference type="HAMAP" id="MF_00074">
    <property type="entry name" value="16SrRNA_methyltr_G"/>
    <property type="match status" value="1"/>
</dbReference>
<dbReference type="PANTHER" id="PTHR31760:SF0">
    <property type="entry name" value="S-ADENOSYL-L-METHIONINE-DEPENDENT METHYLTRANSFERASES SUPERFAMILY PROTEIN"/>
    <property type="match status" value="1"/>
</dbReference>
<keyword evidence="2 6" id="KW-0698">rRNA processing</keyword>
<feature type="binding site" evidence="6">
    <location>
        <position position="72"/>
    </location>
    <ligand>
        <name>S-adenosyl-L-methionine</name>
        <dbReference type="ChEBI" id="CHEBI:59789"/>
    </ligand>
</feature>
<keyword evidence="1 6" id="KW-0963">Cytoplasm</keyword>
<evidence type="ECO:0000256" key="2">
    <source>
        <dbReference type="ARBA" id="ARBA00022552"/>
    </source>
</evidence>
<dbReference type="Proteomes" id="UP001165363">
    <property type="component" value="Unassembled WGS sequence"/>
</dbReference>
<comment type="catalytic activity">
    <reaction evidence="6">
        <text>guanosine(527) in 16S rRNA + S-adenosyl-L-methionine = N(7)-methylguanosine(527) in 16S rRNA + S-adenosyl-L-homocysteine</text>
        <dbReference type="Rhea" id="RHEA:42732"/>
        <dbReference type="Rhea" id="RHEA-COMP:10209"/>
        <dbReference type="Rhea" id="RHEA-COMP:10210"/>
        <dbReference type="ChEBI" id="CHEBI:57856"/>
        <dbReference type="ChEBI" id="CHEBI:59789"/>
        <dbReference type="ChEBI" id="CHEBI:74269"/>
        <dbReference type="ChEBI" id="CHEBI:74480"/>
        <dbReference type="EC" id="2.1.1.170"/>
    </reaction>
</comment>
<dbReference type="Gene3D" id="3.40.50.150">
    <property type="entry name" value="Vaccinia Virus protein VP39"/>
    <property type="match status" value="1"/>
</dbReference>
<dbReference type="CDD" id="cd02440">
    <property type="entry name" value="AdoMet_MTases"/>
    <property type="match status" value="1"/>
</dbReference>
<evidence type="ECO:0000313" key="8">
    <source>
        <dbReference type="Proteomes" id="UP001165363"/>
    </source>
</evidence>
<keyword evidence="3 6" id="KW-0489">Methyltransferase</keyword>
<evidence type="ECO:0000256" key="4">
    <source>
        <dbReference type="ARBA" id="ARBA00022679"/>
    </source>
</evidence>
<evidence type="ECO:0000256" key="3">
    <source>
        <dbReference type="ARBA" id="ARBA00022603"/>
    </source>
</evidence>
<dbReference type="InterPro" id="IPR003682">
    <property type="entry name" value="rRNA_ssu_MeTfrase_G"/>
</dbReference>
<comment type="similarity">
    <text evidence="6">Belongs to the methyltransferase superfamily. RNA methyltransferase RsmG family.</text>
</comment>
<feature type="binding site" evidence="6">
    <location>
        <position position="77"/>
    </location>
    <ligand>
        <name>S-adenosyl-L-methionine</name>
        <dbReference type="ChEBI" id="CHEBI:59789"/>
    </ligand>
</feature>
<organism evidence="7 8">
    <name type="scientific">Sphingomonas alba</name>
    <dbReference type="NCBI Taxonomy" id="2908208"/>
    <lineage>
        <taxon>Bacteria</taxon>
        <taxon>Pseudomonadati</taxon>
        <taxon>Pseudomonadota</taxon>
        <taxon>Alphaproteobacteria</taxon>
        <taxon>Sphingomonadales</taxon>
        <taxon>Sphingomonadaceae</taxon>
        <taxon>Sphingomonas</taxon>
    </lineage>
</organism>
<evidence type="ECO:0000256" key="5">
    <source>
        <dbReference type="ARBA" id="ARBA00022691"/>
    </source>
</evidence>
<dbReference type="EC" id="2.1.1.170" evidence="6"/>
<dbReference type="NCBIfam" id="TIGR00138">
    <property type="entry name" value="rsmG_gidB"/>
    <property type="match status" value="1"/>
</dbReference>
<dbReference type="PIRSF" id="PIRSF003078">
    <property type="entry name" value="GidB"/>
    <property type="match status" value="1"/>
</dbReference>
<comment type="caution">
    <text evidence="7">The sequence shown here is derived from an EMBL/GenBank/DDBJ whole genome shotgun (WGS) entry which is preliminary data.</text>
</comment>